<organism evidence="1">
    <name type="scientific">Anguilla anguilla</name>
    <name type="common">European freshwater eel</name>
    <name type="synonym">Muraena anguilla</name>
    <dbReference type="NCBI Taxonomy" id="7936"/>
    <lineage>
        <taxon>Eukaryota</taxon>
        <taxon>Metazoa</taxon>
        <taxon>Chordata</taxon>
        <taxon>Craniata</taxon>
        <taxon>Vertebrata</taxon>
        <taxon>Euteleostomi</taxon>
        <taxon>Actinopterygii</taxon>
        <taxon>Neopterygii</taxon>
        <taxon>Teleostei</taxon>
        <taxon>Anguilliformes</taxon>
        <taxon>Anguillidae</taxon>
        <taxon>Anguilla</taxon>
    </lineage>
</organism>
<dbReference type="EMBL" id="GBXM01054939">
    <property type="protein sequence ID" value="JAH53638.1"/>
    <property type="molecule type" value="Transcribed_RNA"/>
</dbReference>
<reference evidence="1" key="2">
    <citation type="journal article" date="2015" name="Fish Shellfish Immunol.">
        <title>Early steps in the European eel (Anguilla anguilla)-Vibrio vulnificus interaction in the gills: Role of the RtxA13 toxin.</title>
        <authorList>
            <person name="Callol A."/>
            <person name="Pajuelo D."/>
            <person name="Ebbesson L."/>
            <person name="Teles M."/>
            <person name="MacKenzie S."/>
            <person name="Amaro C."/>
        </authorList>
    </citation>
    <scope>NUCLEOTIDE SEQUENCE</scope>
</reference>
<accession>A0A0E9TLK7</accession>
<name>A0A0E9TLK7_ANGAN</name>
<sequence>MLPNRLSGDIHSSGLVHNTYCSFGRLSCALCW</sequence>
<proteinExistence type="predicted"/>
<dbReference type="AlphaFoldDB" id="A0A0E9TLK7"/>
<reference evidence="1" key="1">
    <citation type="submission" date="2014-11" db="EMBL/GenBank/DDBJ databases">
        <authorList>
            <person name="Amaro Gonzalez C."/>
        </authorList>
    </citation>
    <scope>NUCLEOTIDE SEQUENCE</scope>
</reference>
<evidence type="ECO:0000313" key="1">
    <source>
        <dbReference type="EMBL" id="JAH53638.1"/>
    </source>
</evidence>
<protein>
    <submittedName>
        <fullName evidence="1">Uncharacterized protein</fullName>
    </submittedName>
</protein>